<dbReference type="Pfam" id="PF05163">
    <property type="entry name" value="DinB"/>
    <property type="match status" value="1"/>
</dbReference>
<evidence type="ECO:0000256" key="2">
    <source>
        <dbReference type="ARBA" id="ARBA00022723"/>
    </source>
</evidence>
<organism evidence="3 4">
    <name type="scientific">Pedobacter albus</name>
    <dbReference type="NCBI Taxonomy" id="3113905"/>
    <lineage>
        <taxon>Bacteria</taxon>
        <taxon>Pseudomonadati</taxon>
        <taxon>Bacteroidota</taxon>
        <taxon>Sphingobacteriia</taxon>
        <taxon>Sphingobacteriales</taxon>
        <taxon>Sphingobacteriaceae</taxon>
        <taxon>Pedobacter</taxon>
    </lineage>
</organism>
<name>A0ABU7ICU9_9SPHI</name>
<dbReference type="Gene3D" id="1.20.120.450">
    <property type="entry name" value="dinb family like domain"/>
    <property type="match status" value="1"/>
</dbReference>
<reference evidence="3 4" key="1">
    <citation type="submission" date="2024-01" db="EMBL/GenBank/DDBJ databases">
        <title>Pedobacter sp. nov., isolated from fresh soil.</title>
        <authorList>
            <person name="Le N.T.T."/>
        </authorList>
    </citation>
    <scope>NUCLEOTIDE SEQUENCE [LARGE SCALE GENOMIC DNA]</scope>
    <source>
        <strain evidence="3 4">KR3-3</strain>
    </source>
</reference>
<dbReference type="InterPro" id="IPR034660">
    <property type="entry name" value="DinB/YfiT-like"/>
</dbReference>
<evidence type="ECO:0000313" key="4">
    <source>
        <dbReference type="Proteomes" id="UP001336835"/>
    </source>
</evidence>
<dbReference type="EMBL" id="JAZDQT010000003">
    <property type="protein sequence ID" value="MEE1947164.1"/>
    <property type="molecule type" value="Genomic_DNA"/>
</dbReference>
<dbReference type="InterPro" id="IPR007837">
    <property type="entry name" value="DinB"/>
</dbReference>
<accession>A0ABU7ICU9</accession>
<protein>
    <submittedName>
        <fullName evidence="3">DinB family protein</fullName>
    </submittedName>
</protein>
<dbReference type="PANTHER" id="PTHR37302:SF1">
    <property type="entry name" value="PROTEIN DINB"/>
    <property type="match status" value="1"/>
</dbReference>
<proteinExistence type="inferred from homology"/>
<comment type="similarity">
    <text evidence="1">Belongs to the DinB family.</text>
</comment>
<keyword evidence="2" id="KW-0479">Metal-binding</keyword>
<dbReference type="RefSeq" id="WP_330109446.1">
    <property type="nucleotide sequence ID" value="NZ_JAZDQT010000003.1"/>
</dbReference>
<dbReference type="SUPFAM" id="SSF109854">
    <property type="entry name" value="DinB/YfiT-like putative metalloenzymes"/>
    <property type="match status" value="1"/>
</dbReference>
<dbReference type="PANTHER" id="PTHR37302">
    <property type="entry name" value="SLR1116 PROTEIN"/>
    <property type="match status" value="1"/>
</dbReference>
<gene>
    <name evidence="3" type="ORF">VRU48_18705</name>
</gene>
<evidence type="ECO:0000313" key="3">
    <source>
        <dbReference type="EMBL" id="MEE1947164.1"/>
    </source>
</evidence>
<keyword evidence="4" id="KW-1185">Reference proteome</keyword>
<comment type="caution">
    <text evidence="3">The sequence shown here is derived from an EMBL/GenBank/DDBJ whole genome shotgun (WGS) entry which is preliminary data.</text>
</comment>
<dbReference type="Proteomes" id="UP001336835">
    <property type="component" value="Unassembled WGS sequence"/>
</dbReference>
<sequence>MFAELLNYTTKADAIVIAALHKTDLPEADRLFSHVLTAQHIWAKRILGQQPEKGVWEEQPKTAFEALSAENAKLFDTILSTRQLDELIHYANAHGEFENNLQDILFHVVNHSTYHRAQIATMLKKAGQTPPATDFVILKRTNQL</sequence>
<evidence type="ECO:0000256" key="1">
    <source>
        <dbReference type="ARBA" id="ARBA00008635"/>
    </source>
</evidence>